<dbReference type="InterPro" id="IPR013087">
    <property type="entry name" value="Znf_C2H2_type"/>
</dbReference>
<feature type="region of interest" description="Disordered" evidence="1">
    <location>
        <begin position="51"/>
        <end position="77"/>
    </location>
</feature>
<dbReference type="Proteomes" id="UP000672032">
    <property type="component" value="Chromosome 7"/>
</dbReference>
<evidence type="ECO:0000313" key="3">
    <source>
        <dbReference type="EMBL" id="QSZ36797.1"/>
    </source>
</evidence>
<evidence type="ECO:0000259" key="2">
    <source>
        <dbReference type="PROSITE" id="PS00028"/>
    </source>
</evidence>
<organism evidence="3 4">
    <name type="scientific">Monilinia vaccinii-corymbosi</name>
    <dbReference type="NCBI Taxonomy" id="61207"/>
    <lineage>
        <taxon>Eukaryota</taxon>
        <taxon>Fungi</taxon>
        <taxon>Dikarya</taxon>
        <taxon>Ascomycota</taxon>
        <taxon>Pezizomycotina</taxon>
        <taxon>Leotiomycetes</taxon>
        <taxon>Helotiales</taxon>
        <taxon>Sclerotiniaceae</taxon>
        <taxon>Monilinia</taxon>
    </lineage>
</organism>
<reference evidence="3" key="1">
    <citation type="submission" date="2020-10" db="EMBL/GenBank/DDBJ databases">
        <title>Genome Sequence of Monilinia vaccinii-corymbosi Sheds Light on Mummy Berry Disease Infection of Blueberry and Mating Type.</title>
        <authorList>
            <person name="Yow A.G."/>
            <person name="Zhang Y."/>
            <person name="Bansal K."/>
            <person name="Eacker S.M."/>
            <person name="Sullivan S."/>
            <person name="Liachko I."/>
            <person name="Cubeta M.A."/>
            <person name="Rollins J.A."/>
            <person name="Ashrafi H."/>
        </authorList>
    </citation>
    <scope>NUCLEOTIDE SEQUENCE</scope>
    <source>
        <strain evidence="3">RL-1</strain>
    </source>
</reference>
<dbReference type="OrthoDB" id="5366163at2759"/>
<feature type="region of interest" description="Disordered" evidence="1">
    <location>
        <begin position="361"/>
        <end position="403"/>
    </location>
</feature>
<gene>
    <name evidence="3" type="ORF">DSL72_006680</name>
</gene>
<dbReference type="PROSITE" id="PS00028">
    <property type="entry name" value="ZINC_FINGER_C2H2_1"/>
    <property type="match status" value="1"/>
</dbReference>
<accession>A0A8A3PMU8</accession>
<feature type="compositionally biased region" description="Basic residues" evidence="1">
    <location>
        <begin position="371"/>
        <end position="380"/>
    </location>
</feature>
<name>A0A8A3PMU8_9HELO</name>
<proteinExistence type="predicted"/>
<evidence type="ECO:0000313" key="4">
    <source>
        <dbReference type="Proteomes" id="UP000672032"/>
    </source>
</evidence>
<feature type="domain" description="C2H2-type" evidence="2">
    <location>
        <begin position="326"/>
        <end position="349"/>
    </location>
</feature>
<dbReference type="SMART" id="SM00355">
    <property type="entry name" value="ZnF_C2H2"/>
    <property type="match status" value="2"/>
</dbReference>
<sequence length="403" mass="44526">MDPVYFLPVSPRVPSDKFPSRREYLCPTINTDVHQFKDQYDYFQQQEVLMEKPWQPSSPNTATTTTSNDSHAADSGYGSLATESYSSSIASPGSLYSGYEQSGDDILCLYKDVQLSGFSYGNYLSQNIHSQSQQIETNDFVEELLELSAARCFLGPQTNEFGSDDAGDAHTCFDAYTAQVIADMGSGSPSDNLYAGEEPQSRGSTFQSKAVRFFNPLMPISDQLLSDGAFVSAQAQNNQDQLGSNLLLCHKAKNAYAPPWSAESLRELATTPTQGTSFLKTAGKTSKCHYPGCNLEQRGQAQRKPANLRRHIKEKHEMKTEDRPVCTKDDCKITFTRLGNLNTHLGKKHDVSIFKKAWNKRSTGGVEQIKRPRAKGRIIKATKVGPRQSQSQSAPGTLENAES</sequence>
<feature type="compositionally biased region" description="Low complexity" evidence="1">
    <location>
        <begin position="57"/>
        <end position="75"/>
    </location>
</feature>
<dbReference type="AlphaFoldDB" id="A0A8A3PMU8"/>
<evidence type="ECO:0000256" key="1">
    <source>
        <dbReference type="SAM" id="MobiDB-lite"/>
    </source>
</evidence>
<keyword evidence="4" id="KW-1185">Reference proteome</keyword>
<dbReference type="EMBL" id="CP063411">
    <property type="protein sequence ID" value="QSZ36797.1"/>
    <property type="molecule type" value="Genomic_DNA"/>
</dbReference>
<protein>
    <recommendedName>
        <fullName evidence="2">C2H2-type domain-containing protein</fullName>
    </recommendedName>
</protein>